<feature type="compositionally biased region" description="Low complexity" evidence="1">
    <location>
        <begin position="180"/>
        <end position="201"/>
    </location>
</feature>
<dbReference type="InterPro" id="IPR036680">
    <property type="entry name" value="SPOR-like_sf"/>
</dbReference>
<name>A0A550JKE1_9BACT</name>
<feature type="compositionally biased region" description="Polar residues" evidence="1">
    <location>
        <begin position="61"/>
        <end position="71"/>
    </location>
</feature>
<keyword evidence="2" id="KW-0472">Membrane</keyword>
<feature type="region of interest" description="Disordered" evidence="1">
    <location>
        <begin position="1"/>
        <end position="85"/>
    </location>
</feature>
<feature type="compositionally biased region" description="Low complexity" evidence="1">
    <location>
        <begin position="236"/>
        <end position="248"/>
    </location>
</feature>
<dbReference type="Proteomes" id="UP000317155">
    <property type="component" value="Unassembled WGS sequence"/>
</dbReference>
<gene>
    <name evidence="4" type="ORF">FL622_00195</name>
</gene>
<evidence type="ECO:0000259" key="3">
    <source>
        <dbReference type="PROSITE" id="PS51724"/>
    </source>
</evidence>
<keyword evidence="2" id="KW-0812">Transmembrane</keyword>
<dbReference type="EMBL" id="VJVV01000001">
    <property type="protein sequence ID" value="TRO83637.1"/>
    <property type="molecule type" value="Genomic_DNA"/>
</dbReference>
<feature type="compositionally biased region" description="Basic and acidic residues" evidence="1">
    <location>
        <begin position="1"/>
        <end position="15"/>
    </location>
</feature>
<sequence>MKDDDDKVKDDDKDFTFGQFDDDFDTDDGWGKFDAESGGDFTLAEEPSDDSLADDGELSKKNSPVGDSSRSLGEEELPRSKPSRSSSRMIYYGALVMLLSAVGFYYFTSSPVPPDARLKVEPLPSRQTLEMPERPEGGSVSAGAGAAQQVAEGQVAVSTEAPRGTLQEIPPTVAQPIGSAWTPDATAPPEAPAPVEAQARPTESGKVEPPVTGTVATGKETVKVAPAPAKSPSPAPVKTGTEKPVAPAKPAPEKTAVKKPAPAPVATLGGPYLIQAGAYGETTNRDQAIAKIKALGYEAQVTPLSKTLPMTRLLIGVYPPATARAKAQELEPMVPKNFTLPRGDALALYAGSYNDTNKAQAAIQALAARGVSVTEERAEVKTTLWRVSFGGFADKTQAEKVADQARAAGLEARVLRNP</sequence>
<proteinExistence type="predicted"/>
<feature type="compositionally biased region" description="Low complexity" evidence="1">
    <location>
        <begin position="137"/>
        <end position="158"/>
    </location>
</feature>
<organism evidence="4 5">
    <name type="scientific">Trichloromonas acetexigens</name>
    <dbReference type="NCBI Taxonomy" id="38815"/>
    <lineage>
        <taxon>Bacteria</taxon>
        <taxon>Pseudomonadati</taxon>
        <taxon>Thermodesulfobacteriota</taxon>
        <taxon>Desulfuromonadia</taxon>
        <taxon>Desulfuromonadales</taxon>
        <taxon>Trichloromonadaceae</taxon>
        <taxon>Trichloromonas</taxon>
    </lineage>
</organism>
<keyword evidence="5" id="KW-1185">Reference proteome</keyword>
<dbReference type="SUPFAM" id="SSF110997">
    <property type="entry name" value="Sporulation related repeat"/>
    <property type="match status" value="2"/>
</dbReference>
<protein>
    <recommendedName>
        <fullName evidence="3">SPOR domain-containing protein</fullName>
    </recommendedName>
</protein>
<dbReference type="Pfam" id="PF05036">
    <property type="entry name" value="SPOR"/>
    <property type="match status" value="2"/>
</dbReference>
<accession>A0A550JKE1</accession>
<comment type="caution">
    <text evidence="4">The sequence shown here is derived from an EMBL/GenBank/DDBJ whole genome shotgun (WGS) entry which is preliminary data.</text>
</comment>
<evidence type="ECO:0000256" key="2">
    <source>
        <dbReference type="SAM" id="Phobius"/>
    </source>
</evidence>
<feature type="transmembrane region" description="Helical" evidence="2">
    <location>
        <begin position="89"/>
        <end position="107"/>
    </location>
</feature>
<dbReference type="AlphaFoldDB" id="A0A550JKE1"/>
<evidence type="ECO:0000256" key="1">
    <source>
        <dbReference type="SAM" id="MobiDB-lite"/>
    </source>
</evidence>
<evidence type="ECO:0000313" key="4">
    <source>
        <dbReference type="EMBL" id="TRO83637.1"/>
    </source>
</evidence>
<reference evidence="4 5" key="1">
    <citation type="submission" date="2019-07" db="EMBL/GenBank/DDBJ databases">
        <title>Insights of Desulfuromonas acetexigens electromicrobiology.</title>
        <authorList>
            <person name="Katuri K."/>
            <person name="Sapireddy V."/>
            <person name="Shaw D.R."/>
            <person name="Saikaly P."/>
        </authorList>
    </citation>
    <scope>NUCLEOTIDE SEQUENCE [LARGE SCALE GENOMIC DNA]</scope>
    <source>
        <strain evidence="4 5">2873</strain>
    </source>
</reference>
<evidence type="ECO:0000313" key="5">
    <source>
        <dbReference type="Proteomes" id="UP000317155"/>
    </source>
</evidence>
<feature type="region of interest" description="Disordered" evidence="1">
    <location>
        <begin position="129"/>
        <end position="262"/>
    </location>
</feature>
<dbReference type="RefSeq" id="WP_092052175.1">
    <property type="nucleotide sequence ID" value="NZ_FOJJ01000001.1"/>
</dbReference>
<feature type="compositionally biased region" description="Acidic residues" evidence="1">
    <location>
        <begin position="46"/>
        <end position="56"/>
    </location>
</feature>
<dbReference type="PROSITE" id="PS51724">
    <property type="entry name" value="SPOR"/>
    <property type="match status" value="1"/>
</dbReference>
<keyword evidence="2" id="KW-1133">Transmembrane helix</keyword>
<dbReference type="Gene3D" id="3.30.70.1070">
    <property type="entry name" value="Sporulation related repeat"/>
    <property type="match status" value="2"/>
</dbReference>
<dbReference type="GO" id="GO:0042834">
    <property type="term" value="F:peptidoglycan binding"/>
    <property type="evidence" value="ECO:0007669"/>
    <property type="project" value="InterPro"/>
</dbReference>
<feature type="domain" description="SPOR" evidence="3">
    <location>
        <begin position="340"/>
        <end position="417"/>
    </location>
</feature>
<dbReference type="InterPro" id="IPR007730">
    <property type="entry name" value="SPOR-like_dom"/>
</dbReference>